<keyword evidence="2" id="KW-1185">Reference proteome</keyword>
<protein>
    <recommendedName>
        <fullName evidence="3">F-box domain-containing protein</fullName>
    </recommendedName>
</protein>
<accession>A0A9P5Z3L5</accession>
<dbReference type="EMBL" id="MU155217">
    <property type="protein sequence ID" value="KAF9479255.1"/>
    <property type="molecule type" value="Genomic_DNA"/>
</dbReference>
<dbReference type="Proteomes" id="UP000807469">
    <property type="component" value="Unassembled WGS sequence"/>
</dbReference>
<name>A0A9P5Z3L5_9AGAR</name>
<gene>
    <name evidence="1" type="ORF">BDN70DRAFT_993614</name>
</gene>
<dbReference type="OrthoDB" id="2269034at2759"/>
<sequence>MSTASTLSSPVSKIPYDVLTEIFIHCLPPLSSWFDTQQPDVASAPMLLCQVCSCWRTVALSSGILWARLICSLSIYENNTDSDGHKWALLKKDVEFIKWWRQNQGGIAPDIFFSVIELSADTIIEPQELDWDTQDFILQYLATAQCLYLDAFLWDRIRDQMNEGNVYHYPNLHTIRVHNAHSQTESFYKTQLAIGLLQSSSSSPLRRLCIGENTFLSSNVVMPAHWSTITHISVFSASISLELWNSLIRSVPYLQWGVFSITEINWIPIIPTSYTLHHLKTLYVDIWTAHGHVEFPLSTLFTNLYLPGLRTLAITSPADSWRDHRALTELNTVLQSSRHITKLSLGEAFLSFHHPGFNNQPILSRNNIAPIWSHAPDIVHLEFEPDRGRPYKNGTTTKGLEIFTRNILFAENKWLDLNNPACPIRKITLSTYVSLKELDMGFLEGIIRDLESRFPGINFEFVADSTGYKMGCVSEEWGIIN</sequence>
<dbReference type="AlphaFoldDB" id="A0A9P5Z3L5"/>
<organism evidence="1 2">
    <name type="scientific">Pholiota conissans</name>
    <dbReference type="NCBI Taxonomy" id="109636"/>
    <lineage>
        <taxon>Eukaryota</taxon>
        <taxon>Fungi</taxon>
        <taxon>Dikarya</taxon>
        <taxon>Basidiomycota</taxon>
        <taxon>Agaricomycotina</taxon>
        <taxon>Agaricomycetes</taxon>
        <taxon>Agaricomycetidae</taxon>
        <taxon>Agaricales</taxon>
        <taxon>Agaricineae</taxon>
        <taxon>Strophariaceae</taxon>
        <taxon>Pholiota</taxon>
    </lineage>
</organism>
<reference evidence="1" key="1">
    <citation type="submission" date="2020-11" db="EMBL/GenBank/DDBJ databases">
        <authorList>
            <consortium name="DOE Joint Genome Institute"/>
            <person name="Ahrendt S."/>
            <person name="Riley R."/>
            <person name="Andreopoulos W."/>
            <person name="Labutti K."/>
            <person name="Pangilinan J."/>
            <person name="Ruiz-Duenas F.J."/>
            <person name="Barrasa J.M."/>
            <person name="Sanchez-Garcia M."/>
            <person name="Camarero S."/>
            <person name="Miyauchi S."/>
            <person name="Serrano A."/>
            <person name="Linde D."/>
            <person name="Babiker R."/>
            <person name="Drula E."/>
            <person name="Ayuso-Fernandez I."/>
            <person name="Pacheco R."/>
            <person name="Padilla G."/>
            <person name="Ferreira P."/>
            <person name="Barriuso J."/>
            <person name="Kellner H."/>
            <person name="Castanera R."/>
            <person name="Alfaro M."/>
            <person name="Ramirez L."/>
            <person name="Pisabarro A.G."/>
            <person name="Kuo A."/>
            <person name="Tritt A."/>
            <person name="Lipzen A."/>
            <person name="He G."/>
            <person name="Yan M."/>
            <person name="Ng V."/>
            <person name="Cullen D."/>
            <person name="Martin F."/>
            <person name="Rosso M.-N."/>
            <person name="Henrissat B."/>
            <person name="Hibbett D."/>
            <person name="Martinez A.T."/>
            <person name="Grigoriev I.V."/>
        </authorList>
    </citation>
    <scope>NUCLEOTIDE SEQUENCE</scope>
    <source>
        <strain evidence="1">CIRM-BRFM 674</strain>
    </source>
</reference>
<evidence type="ECO:0008006" key="3">
    <source>
        <dbReference type="Google" id="ProtNLM"/>
    </source>
</evidence>
<evidence type="ECO:0000313" key="2">
    <source>
        <dbReference type="Proteomes" id="UP000807469"/>
    </source>
</evidence>
<evidence type="ECO:0000313" key="1">
    <source>
        <dbReference type="EMBL" id="KAF9479255.1"/>
    </source>
</evidence>
<proteinExistence type="predicted"/>
<comment type="caution">
    <text evidence="1">The sequence shown here is derived from an EMBL/GenBank/DDBJ whole genome shotgun (WGS) entry which is preliminary data.</text>
</comment>